<comment type="subcellular location">
    <subcellularLocation>
        <location evidence="9">Cytoplasm</location>
    </subcellularLocation>
</comment>
<keyword evidence="1 9" id="KW-0963">Cytoplasm</keyword>
<keyword evidence="7 9" id="KW-0804">Transcription</keyword>
<feature type="disulfide bond" description="Interchain" evidence="9">
    <location>
        <position position="66"/>
    </location>
</feature>
<evidence type="ECO:0000256" key="9">
    <source>
        <dbReference type="HAMAP-Rule" id="MF_00725"/>
    </source>
</evidence>
<evidence type="ECO:0000256" key="5">
    <source>
        <dbReference type="ARBA" id="ARBA00023157"/>
    </source>
</evidence>
<comment type="caution">
    <text evidence="10">The sequence shown here is derived from an EMBL/GenBank/DDBJ whole genome shotgun (WGS) entry which is preliminary data.</text>
</comment>
<keyword evidence="10" id="KW-0282">Flagellum</keyword>
<keyword evidence="11" id="KW-1185">Reference proteome</keyword>
<comment type="subunit">
    <text evidence="9">Homodimer; disulfide-linked. Forms a heterohexamer composed of two FlhC and four FlhD subunits. Each FlhC binds a FlhD dimer, forming a heterotrimer, and a hexamer assembles by dimerization of two heterotrimers.</text>
</comment>
<dbReference type="GO" id="GO:1902208">
    <property type="term" value="P:regulation of bacterial-type flagellum assembly"/>
    <property type="evidence" value="ECO:0007669"/>
    <property type="project" value="UniProtKB-UniRule"/>
</dbReference>
<accession>A0A420WXX4</accession>
<dbReference type="NCBIfam" id="NF002783">
    <property type="entry name" value="PRK02909.1-1"/>
    <property type="match status" value="1"/>
</dbReference>
<dbReference type="EMBL" id="RBIN01000003">
    <property type="protein sequence ID" value="RKR06062.1"/>
    <property type="molecule type" value="Genomic_DNA"/>
</dbReference>
<evidence type="ECO:0000256" key="3">
    <source>
        <dbReference type="ARBA" id="ARBA00023015"/>
    </source>
</evidence>
<dbReference type="Proteomes" id="UP000281975">
    <property type="component" value="Unassembled WGS sequence"/>
</dbReference>
<dbReference type="GO" id="GO:0044780">
    <property type="term" value="P:bacterial-type flagellum assembly"/>
    <property type="evidence" value="ECO:0007669"/>
    <property type="project" value="InterPro"/>
</dbReference>
<evidence type="ECO:0000256" key="8">
    <source>
        <dbReference type="ARBA" id="ARBA00025431"/>
    </source>
</evidence>
<evidence type="ECO:0000256" key="2">
    <source>
        <dbReference type="ARBA" id="ARBA00022795"/>
    </source>
</evidence>
<gene>
    <name evidence="9" type="primary">flhD</name>
    <name evidence="10" type="ORF">C7446_0998</name>
</gene>
<reference evidence="10 11" key="1">
    <citation type="submission" date="2018-10" db="EMBL/GenBank/DDBJ databases">
        <title>Genomic Encyclopedia of Type Strains, Phase IV (KMG-IV): sequencing the most valuable type-strain genomes for metagenomic binning, comparative biology and taxonomic classification.</title>
        <authorList>
            <person name="Goeker M."/>
        </authorList>
    </citation>
    <scope>NUCLEOTIDE SEQUENCE [LARGE SCALE GENOMIC DNA]</scope>
    <source>
        <strain evidence="10 11">DSM 23229</strain>
    </source>
</reference>
<dbReference type="Pfam" id="PF05247">
    <property type="entry name" value="FlhD"/>
    <property type="match status" value="1"/>
</dbReference>
<dbReference type="GO" id="GO:0005737">
    <property type="term" value="C:cytoplasm"/>
    <property type="evidence" value="ECO:0007669"/>
    <property type="project" value="UniProtKB-SubCell"/>
</dbReference>
<protein>
    <recommendedName>
        <fullName evidence="9">Flagellar transcriptional regulator FlhD</fullName>
    </recommendedName>
</protein>
<comment type="domain">
    <text evidence="9">The C-terminal region contains a putative helix-turn-helix (HTH) motif, suggesting that this region may bind DNA.</text>
</comment>
<keyword evidence="10" id="KW-0966">Cell projection</keyword>
<keyword evidence="5 9" id="KW-1015">Disulfide bond</keyword>
<keyword evidence="2 9" id="KW-1005">Bacterial flagellum biogenesis</keyword>
<dbReference type="Gene3D" id="1.10.4000.10">
    <property type="entry name" value="Flagellar transcriptional activator FlhD"/>
    <property type="match status" value="1"/>
</dbReference>
<organism evidence="10 11">
    <name type="scientific">Kushneria sinocarnis</name>
    <dbReference type="NCBI Taxonomy" id="595502"/>
    <lineage>
        <taxon>Bacteria</taxon>
        <taxon>Pseudomonadati</taxon>
        <taxon>Pseudomonadota</taxon>
        <taxon>Gammaproteobacteria</taxon>
        <taxon>Oceanospirillales</taxon>
        <taxon>Halomonadaceae</taxon>
        <taxon>Kushneria</taxon>
    </lineage>
</organism>
<evidence type="ECO:0000256" key="1">
    <source>
        <dbReference type="ARBA" id="ARBA00022490"/>
    </source>
</evidence>
<name>A0A420WXX4_9GAMM</name>
<dbReference type="SUPFAM" id="SSF63592">
    <property type="entry name" value="Flagellar transcriptional activator FlhD"/>
    <property type="match status" value="1"/>
</dbReference>
<keyword evidence="10" id="KW-0969">Cilium</keyword>
<dbReference type="HAMAP" id="MF_00725">
    <property type="entry name" value="FlhD"/>
    <property type="match status" value="1"/>
</dbReference>
<dbReference type="InterPro" id="IPR036194">
    <property type="entry name" value="FlhD_sf"/>
</dbReference>
<evidence type="ECO:0000313" key="10">
    <source>
        <dbReference type="EMBL" id="RKR06062.1"/>
    </source>
</evidence>
<comment type="similarity">
    <text evidence="9">Belongs to the FlhD family.</text>
</comment>
<dbReference type="OrthoDB" id="5298036at2"/>
<comment type="function">
    <text evidence="8 9">Functions in complex with FlhC as a master transcriptional regulator that regulates transcription of several flagellar and non-flagellar operons by binding to their promoter region. Activates expression of class 2 flagellar genes, including fliA, which is a flagellum-specific sigma factor that turns on the class 3 genes. Also regulates genes whose products function in a variety of physiological pathways.</text>
</comment>
<dbReference type="GO" id="GO:0045893">
    <property type="term" value="P:positive regulation of DNA-templated transcription"/>
    <property type="evidence" value="ECO:0007669"/>
    <property type="project" value="InterPro"/>
</dbReference>
<sequence>MTSNDNLLEDIRNVNLSYLLLVQRLINEDRALAMFRLKLSEQMADALGALPISELARLANTNQLLCHFSLTDPDMLATLTGSSRDQDLQRTHAAILLAGQQVENEDDNQPVRLMAGGQRSGG</sequence>
<dbReference type="GO" id="GO:0003677">
    <property type="term" value="F:DNA binding"/>
    <property type="evidence" value="ECO:0007669"/>
    <property type="project" value="UniProtKB-UniRule"/>
</dbReference>
<keyword evidence="4 9" id="KW-0238">DNA-binding</keyword>
<dbReference type="InterPro" id="IPR023559">
    <property type="entry name" value="Flagellar_FlhD"/>
</dbReference>
<dbReference type="RefSeq" id="WP_121171924.1">
    <property type="nucleotide sequence ID" value="NZ_RBIN01000003.1"/>
</dbReference>
<evidence type="ECO:0000256" key="4">
    <source>
        <dbReference type="ARBA" id="ARBA00023125"/>
    </source>
</evidence>
<evidence type="ECO:0000256" key="6">
    <source>
        <dbReference type="ARBA" id="ARBA00023159"/>
    </source>
</evidence>
<keyword evidence="6 9" id="KW-0010">Activator</keyword>
<dbReference type="AlphaFoldDB" id="A0A420WXX4"/>
<evidence type="ECO:0000256" key="7">
    <source>
        <dbReference type="ARBA" id="ARBA00023163"/>
    </source>
</evidence>
<proteinExistence type="inferred from homology"/>
<evidence type="ECO:0000313" key="11">
    <source>
        <dbReference type="Proteomes" id="UP000281975"/>
    </source>
</evidence>
<keyword evidence="3 9" id="KW-0805">Transcription regulation</keyword>